<dbReference type="Gene3D" id="3.40.190.10">
    <property type="entry name" value="Periplasmic binding protein-like II"/>
    <property type="match status" value="1"/>
</dbReference>
<evidence type="ECO:0000256" key="5">
    <source>
        <dbReference type="ARBA" id="ARBA00022856"/>
    </source>
</evidence>
<dbReference type="SUPFAM" id="SSF53850">
    <property type="entry name" value="Periplasmic binding protein-like II"/>
    <property type="match status" value="1"/>
</dbReference>
<evidence type="ECO:0000256" key="2">
    <source>
        <dbReference type="ARBA" id="ARBA00005695"/>
    </source>
</evidence>
<evidence type="ECO:0000256" key="1">
    <source>
        <dbReference type="ARBA" id="ARBA00004196"/>
    </source>
</evidence>
<reference evidence="8 9" key="2">
    <citation type="submission" date="2014-10" db="EMBL/GenBank/DDBJ databases">
        <title>Comparative genomics of the Paenibacillus odorifer group.</title>
        <authorList>
            <person name="Tsai Y.-C."/>
            <person name="Martin N."/>
            <person name="Korlach J."/>
            <person name="Wiedmann M."/>
        </authorList>
    </citation>
    <scope>NUCLEOTIDE SEQUENCE [LARGE SCALE GENOMIC DNA]</scope>
    <source>
        <strain evidence="8 9">DSM 18334</strain>
    </source>
</reference>
<feature type="domain" description="Solute-binding protein family 5" evidence="7">
    <location>
        <begin position="75"/>
        <end position="455"/>
    </location>
</feature>
<protein>
    <recommendedName>
        <fullName evidence="7">Solute-binding protein family 5 domain-containing protein</fullName>
    </recommendedName>
</protein>
<evidence type="ECO:0000313" key="8">
    <source>
        <dbReference type="EMBL" id="KGE20906.1"/>
    </source>
</evidence>
<comment type="caution">
    <text evidence="8">The sequence shown here is derived from an EMBL/GenBank/DDBJ whole genome shotgun (WGS) entry which is preliminary data.</text>
</comment>
<dbReference type="GO" id="GO:1904680">
    <property type="term" value="F:peptide transmembrane transporter activity"/>
    <property type="evidence" value="ECO:0007669"/>
    <property type="project" value="TreeGrafter"/>
</dbReference>
<dbReference type="PANTHER" id="PTHR30290:SF10">
    <property type="entry name" value="PERIPLASMIC OLIGOPEPTIDE-BINDING PROTEIN-RELATED"/>
    <property type="match status" value="1"/>
</dbReference>
<keyword evidence="4 6" id="KW-0732">Signal</keyword>
<dbReference type="CDD" id="cd08504">
    <property type="entry name" value="PBP2_OppA"/>
    <property type="match status" value="1"/>
</dbReference>
<feature type="chain" id="PRO_5038447255" description="Solute-binding protein family 5 domain-containing protein" evidence="6">
    <location>
        <begin position="23"/>
        <end position="532"/>
    </location>
</feature>
<dbReference type="eggNOG" id="COG4166">
    <property type="taxonomic scope" value="Bacteria"/>
</dbReference>
<dbReference type="EMBL" id="JQCR01000001">
    <property type="protein sequence ID" value="KGE20906.1"/>
    <property type="molecule type" value="Genomic_DNA"/>
</dbReference>
<comment type="subcellular location">
    <subcellularLocation>
        <location evidence="1">Cell envelope</location>
    </subcellularLocation>
</comment>
<evidence type="ECO:0000256" key="4">
    <source>
        <dbReference type="ARBA" id="ARBA00022729"/>
    </source>
</evidence>
<dbReference type="OrthoDB" id="9801912at2"/>
<dbReference type="STRING" id="268407.PWYN_01635"/>
<dbReference type="Gene3D" id="3.90.76.10">
    <property type="entry name" value="Dipeptide-binding Protein, Domain 1"/>
    <property type="match status" value="1"/>
</dbReference>
<evidence type="ECO:0000256" key="3">
    <source>
        <dbReference type="ARBA" id="ARBA00022448"/>
    </source>
</evidence>
<keyword evidence="3" id="KW-0813">Transport</keyword>
<keyword evidence="5" id="KW-0571">Peptide transport</keyword>
<proteinExistence type="inferred from homology"/>
<dbReference type="GO" id="GO:0043190">
    <property type="term" value="C:ATP-binding cassette (ABC) transporter complex"/>
    <property type="evidence" value="ECO:0007669"/>
    <property type="project" value="InterPro"/>
</dbReference>
<evidence type="ECO:0000259" key="7">
    <source>
        <dbReference type="Pfam" id="PF00496"/>
    </source>
</evidence>
<name>A0A098MFS6_9BACL</name>
<dbReference type="Proteomes" id="UP000029734">
    <property type="component" value="Unassembled WGS sequence"/>
</dbReference>
<dbReference type="PIRSF" id="PIRSF002741">
    <property type="entry name" value="MppA"/>
    <property type="match status" value="1"/>
</dbReference>
<keyword evidence="5" id="KW-0653">Protein transport</keyword>
<dbReference type="FunFam" id="3.90.76.10:FF:000001">
    <property type="entry name" value="Oligopeptide ABC transporter substrate-binding protein"/>
    <property type="match status" value="1"/>
</dbReference>
<accession>A0A098MFS6</accession>
<organism evidence="8 9">
    <name type="scientific">Paenibacillus wynnii</name>
    <dbReference type="NCBI Taxonomy" id="268407"/>
    <lineage>
        <taxon>Bacteria</taxon>
        <taxon>Bacillati</taxon>
        <taxon>Bacillota</taxon>
        <taxon>Bacilli</taxon>
        <taxon>Bacillales</taxon>
        <taxon>Paenibacillaceae</taxon>
        <taxon>Paenibacillus</taxon>
    </lineage>
</organism>
<dbReference type="InterPro" id="IPR000914">
    <property type="entry name" value="SBP_5_dom"/>
</dbReference>
<dbReference type="FunFam" id="3.10.105.10:FF:000001">
    <property type="entry name" value="Oligopeptide ABC transporter, oligopeptide-binding protein"/>
    <property type="match status" value="1"/>
</dbReference>
<reference evidence="8 9" key="1">
    <citation type="submission" date="2014-08" db="EMBL/GenBank/DDBJ databases">
        <authorList>
            <person name="den Bakker H.C."/>
        </authorList>
    </citation>
    <scope>NUCLEOTIDE SEQUENCE [LARGE SCALE GENOMIC DNA]</scope>
    <source>
        <strain evidence="8 9">DSM 18334</strain>
    </source>
</reference>
<keyword evidence="9" id="KW-1185">Reference proteome</keyword>
<evidence type="ECO:0000313" key="9">
    <source>
        <dbReference type="Proteomes" id="UP000029734"/>
    </source>
</evidence>
<dbReference type="RefSeq" id="WP_036647679.1">
    <property type="nucleotide sequence ID" value="NZ_JQCR01000001.1"/>
</dbReference>
<dbReference type="PANTHER" id="PTHR30290">
    <property type="entry name" value="PERIPLASMIC BINDING COMPONENT OF ABC TRANSPORTER"/>
    <property type="match status" value="1"/>
</dbReference>
<dbReference type="InterPro" id="IPR030678">
    <property type="entry name" value="Peptide/Ni-bd"/>
</dbReference>
<dbReference type="GO" id="GO:0015833">
    <property type="term" value="P:peptide transport"/>
    <property type="evidence" value="ECO:0007669"/>
    <property type="project" value="UniProtKB-KW"/>
</dbReference>
<dbReference type="Pfam" id="PF00496">
    <property type="entry name" value="SBP_bac_5"/>
    <property type="match status" value="1"/>
</dbReference>
<dbReference type="GO" id="GO:0030288">
    <property type="term" value="C:outer membrane-bounded periplasmic space"/>
    <property type="evidence" value="ECO:0007669"/>
    <property type="project" value="UniProtKB-ARBA"/>
</dbReference>
<gene>
    <name evidence="8" type="ORF">PWYN_01635</name>
</gene>
<feature type="signal peptide" evidence="6">
    <location>
        <begin position="1"/>
        <end position="22"/>
    </location>
</feature>
<dbReference type="Gene3D" id="3.10.105.10">
    <property type="entry name" value="Dipeptide-binding Protein, Domain 3"/>
    <property type="match status" value="1"/>
</dbReference>
<dbReference type="AlphaFoldDB" id="A0A098MFS6"/>
<dbReference type="InterPro" id="IPR039424">
    <property type="entry name" value="SBP_5"/>
</dbReference>
<comment type="similarity">
    <text evidence="2">Belongs to the bacterial solute-binding protein 5 family.</text>
</comment>
<evidence type="ECO:0000256" key="6">
    <source>
        <dbReference type="SAM" id="SignalP"/>
    </source>
</evidence>
<sequence>MKKLLHVLLALGLLLCINITEGEGASAAVAKQVFRIGVDAIPTVLDPAPTVNDTASSVIKGLFEGLVRLNETGQTVPGIAKSWKISNDGKTYTFTLRSSAKWSNQQPVKASDFEYAWKRALSPQATNGLAFKMFMIAGAESYHNGIQKDASKVGIKALNDYTLQVTLAEKNYAFIQLLAENIYLPVNATVVKVNKNWASSTKSVVTNGPYKLAALDNHKVVLTKNPNYYAAKEIQFSEVQFLVPAAGQPSNTAAYLDDKLDWIGGGETTAIDYSLLGAEVLNEKYEFPYAGLYYYQFNLNKAPFNNIKIRKALAMAVDRESLPYGTPAYGNVAPTIHGVKQPFRSEIADSVYFNQDLKMAKKLLQEGLQEEGLTKLPKFNIIVNEEQNHDLVAQFIISVWKENLGIEANVEVQSWNELLDNRYSQNFTVARAGWRADYNDPATFLEYFTSWSEDNDSGWSNKQYDSYLRQARQTQEPAERMQFYAKAEKLLMDKMIILPLYYYAADVLAKPNVNNVYINFDGSIAFTRGYLK</sequence>